<dbReference type="WBParaSite" id="Hba_00930">
    <property type="protein sequence ID" value="Hba_00930"/>
    <property type="gene ID" value="Hba_00930"/>
</dbReference>
<keyword evidence="1" id="KW-1185">Reference proteome</keyword>
<reference evidence="2" key="1">
    <citation type="submission" date="2016-11" db="UniProtKB">
        <authorList>
            <consortium name="WormBaseParasite"/>
        </authorList>
    </citation>
    <scope>IDENTIFICATION</scope>
</reference>
<organism evidence="1 2">
    <name type="scientific">Heterorhabditis bacteriophora</name>
    <name type="common">Entomopathogenic nematode worm</name>
    <dbReference type="NCBI Taxonomy" id="37862"/>
    <lineage>
        <taxon>Eukaryota</taxon>
        <taxon>Metazoa</taxon>
        <taxon>Ecdysozoa</taxon>
        <taxon>Nematoda</taxon>
        <taxon>Chromadorea</taxon>
        <taxon>Rhabditida</taxon>
        <taxon>Rhabditina</taxon>
        <taxon>Rhabditomorpha</taxon>
        <taxon>Strongyloidea</taxon>
        <taxon>Heterorhabditidae</taxon>
        <taxon>Heterorhabditis</taxon>
    </lineage>
</organism>
<dbReference type="AlphaFoldDB" id="A0A1I7W8F6"/>
<evidence type="ECO:0000313" key="1">
    <source>
        <dbReference type="Proteomes" id="UP000095283"/>
    </source>
</evidence>
<sequence length="92" mass="10887">MLKILCSQVGIRHTNFMLYLSYNFNFIFLHKLVHRFLCNFSFKLPYLNCIIIKSNCSLPKITCLCISFIFFMKYKGDKLLRCSIFLSDLTVV</sequence>
<evidence type="ECO:0000313" key="2">
    <source>
        <dbReference type="WBParaSite" id="Hba_00930"/>
    </source>
</evidence>
<accession>A0A1I7W8F6</accession>
<name>A0A1I7W8F6_HETBA</name>
<dbReference type="Proteomes" id="UP000095283">
    <property type="component" value="Unplaced"/>
</dbReference>
<protein>
    <submittedName>
        <fullName evidence="2">Ovule protein</fullName>
    </submittedName>
</protein>
<proteinExistence type="predicted"/>